<evidence type="ECO:0000259" key="5">
    <source>
        <dbReference type="Pfam" id="PF22528"/>
    </source>
</evidence>
<dbReference type="Pfam" id="PF22528">
    <property type="entry name" value="PRMT_C"/>
    <property type="match status" value="2"/>
</dbReference>
<evidence type="ECO:0000256" key="4">
    <source>
        <dbReference type="PROSITE-ProRule" id="PRU01015"/>
    </source>
</evidence>
<evidence type="ECO:0000256" key="1">
    <source>
        <dbReference type="ARBA" id="ARBA00022603"/>
    </source>
</evidence>
<evidence type="ECO:0000313" key="7">
    <source>
        <dbReference type="Proteomes" id="UP000585614"/>
    </source>
</evidence>
<dbReference type="InterPro" id="IPR055135">
    <property type="entry name" value="PRMT_dom"/>
</dbReference>
<feature type="domain" description="Protein arginine N-methyltransferase" evidence="5">
    <location>
        <begin position="440"/>
        <end position="615"/>
    </location>
</feature>
<dbReference type="Gene3D" id="3.40.50.150">
    <property type="entry name" value="Vaccinia Virus protein VP39"/>
    <property type="match status" value="2"/>
</dbReference>
<comment type="caution">
    <text evidence="6">The sequence shown here is derived from an EMBL/GenBank/DDBJ whole genome shotgun (WGS) entry which is preliminary data.</text>
</comment>
<dbReference type="CDD" id="cd02440">
    <property type="entry name" value="AdoMet_MTases"/>
    <property type="match status" value="1"/>
</dbReference>
<feature type="domain" description="Protein arginine N-methyltransferase" evidence="5">
    <location>
        <begin position="176"/>
        <end position="349"/>
    </location>
</feature>
<dbReference type="GO" id="GO:0140939">
    <property type="term" value="F:histone H4 methyltransferase activity"/>
    <property type="evidence" value="ECO:0007669"/>
    <property type="project" value="UniProtKB-ARBA"/>
</dbReference>
<dbReference type="GO" id="GO:0035243">
    <property type="term" value="F:protein-arginine omega-N symmetric methyltransferase activity"/>
    <property type="evidence" value="ECO:0007669"/>
    <property type="project" value="UniProtKB-ARBA"/>
</dbReference>
<name>A0A7J7SLA7_RHIFE</name>
<dbReference type="EMBL" id="JACAGC010000022">
    <property type="protein sequence ID" value="KAF6288857.1"/>
    <property type="molecule type" value="Genomic_DNA"/>
</dbReference>
<evidence type="ECO:0000256" key="2">
    <source>
        <dbReference type="ARBA" id="ARBA00022679"/>
    </source>
</evidence>
<keyword evidence="3 4" id="KW-0949">S-adenosyl-L-methionine</keyword>
<protein>
    <submittedName>
        <fullName evidence="6">Protein arginine methyltransferase 7</fullName>
    </submittedName>
</protein>
<proteinExistence type="predicted"/>
<dbReference type="InterPro" id="IPR025799">
    <property type="entry name" value="Arg_MeTrfase"/>
</dbReference>
<dbReference type="FunFam" id="2.70.160.11:FF:000004">
    <property type="entry name" value="Protein arginine N-methyltransferase 7"/>
    <property type="match status" value="1"/>
</dbReference>
<dbReference type="PANTHER" id="PTHR11006:SF4">
    <property type="entry name" value="PROTEIN ARGININE N-METHYLTRANSFERASE 7"/>
    <property type="match status" value="1"/>
</dbReference>
<organism evidence="6 7">
    <name type="scientific">Rhinolophus ferrumequinum</name>
    <name type="common">Greater horseshoe bat</name>
    <dbReference type="NCBI Taxonomy" id="59479"/>
    <lineage>
        <taxon>Eukaryota</taxon>
        <taxon>Metazoa</taxon>
        <taxon>Chordata</taxon>
        <taxon>Craniata</taxon>
        <taxon>Vertebrata</taxon>
        <taxon>Euteleostomi</taxon>
        <taxon>Mammalia</taxon>
        <taxon>Eutheria</taxon>
        <taxon>Laurasiatheria</taxon>
        <taxon>Chiroptera</taxon>
        <taxon>Yinpterochiroptera</taxon>
        <taxon>Rhinolophoidea</taxon>
        <taxon>Rhinolophidae</taxon>
        <taxon>Rhinolophinae</taxon>
        <taxon>Rhinolophus</taxon>
    </lineage>
</organism>
<sequence length="621" mass="70251">MKVFCGRANPVTGSVEWREEDEQYDYHQEIARSSYADMLHDKDRNIKYYQGIRAAVSRVKDRGQKALVLDIGTGTGLLSMMAVTAGADFCYAIEVFKPMADAAVKIVEKNGFSDKIKVINKHSTEVTVGIDGDMPCRANILVTELFDTELIGEGALPSYEHAHRHLVQENCEAVPHRATVYAQLVESKKMWSWNKLFPIRVQTRLGEQVIVPPSELERCPGAPSVCDIQLNQVSPTDFTALSNVLPMFSVDFSKQVSSSAACHSRQFDPLASGQAQVVLSWWDIEMDPEGKIKCTMAPFWAHTDPQELQWRDHWMQCVYFLPQEEPVTQGSAVCLVAHHDDYCVWYSLQRTSPEKNGRVHALRPVCDCQAHLLWNRPRFGEINDQERTDQYVQALRTVSVLLGEPFFTTSLLPWHNLYFWYVRTAVDQHLGPGAVVMPQAASLHAVVVEFRDLWRVRSPCGDCEGFDVHIMDDMIKHALDFRESKEAEPHPLWEYPCRSLSEPQQILTFDFQQPVPPQLLHAEGSIKLRRPGRSHGAVLWMEYHLTPDSTVSTGLLKPADDKEDCCWNPHCKQAVYFFSTTLDPTASLGSPQTVSYVVEFHPRTGDVTMDFTLSDALGNGH</sequence>
<accession>A0A7J7SLA7</accession>
<dbReference type="GO" id="GO:0032259">
    <property type="term" value="P:methylation"/>
    <property type="evidence" value="ECO:0007669"/>
    <property type="project" value="UniProtKB-KW"/>
</dbReference>
<dbReference type="PROSITE" id="PS51678">
    <property type="entry name" value="SAM_MT_PRMT"/>
    <property type="match status" value="2"/>
</dbReference>
<evidence type="ECO:0000256" key="3">
    <source>
        <dbReference type="ARBA" id="ARBA00022691"/>
    </source>
</evidence>
<dbReference type="FunFam" id="3.40.50.150:FF:000071">
    <property type="entry name" value="Protein arginine N-methyltransferase 7"/>
    <property type="match status" value="1"/>
</dbReference>
<reference evidence="6 7" key="1">
    <citation type="journal article" date="2020" name="Nature">
        <title>Six reference-quality genomes reveal evolution of bat adaptations.</title>
        <authorList>
            <person name="Jebb D."/>
            <person name="Huang Z."/>
            <person name="Pippel M."/>
            <person name="Hughes G.M."/>
            <person name="Lavrichenko K."/>
            <person name="Devanna P."/>
            <person name="Winkler S."/>
            <person name="Jermiin L.S."/>
            <person name="Skirmuntt E.C."/>
            <person name="Katzourakis A."/>
            <person name="Burkitt-Gray L."/>
            <person name="Ray D.A."/>
            <person name="Sullivan K.A.M."/>
            <person name="Roscito J.G."/>
            <person name="Kirilenko B.M."/>
            <person name="Davalos L.M."/>
            <person name="Corthals A.P."/>
            <person name="Power M.L."/>
            <person name="Jones G."/>
            <person name="Ransome R.D."/>
            <person name="Dechmann D.K.N."/>
            <person name="Locatelli A.G."/>
            <person name="Puechmaille S.J."/>
            <person name="Fedrigo O."/>
            <person name="Jarvis E.D."/>
            <person name="Hiller M."/>
            <person name="Vernes S.C."/>
            <person name="Myers E.W."/>
            <person name="Teeling E.C."/>
        </authorList>
    </citation>
    <scope>NUCLEOTIDE SEQUENCE [LARGE SCALE GENOMIC DNA]</scope>
    <source>
        <strain evidence="6">MRhiFer1</strain>
        <tissue evidence="6">Lung</tissue>
    </source>
</reference>
<gene>
    <name evidence="6" type="ORF">mRhiFer1_013591</name>
</gene>
<dbReference type="InterPro" id="IPR029063">
    <property type="entry name" value="SAM-dependent_MTases_sf"/>
</dbReference>
<evidence type="ECO:0000313" key="6">
    <source>
        <dbReference type="EMBL" id="KAF6288857.1"/>
    </source>
</evidence>
<dbReference type="SUPFAM" id="SSF53335">
    <property type="entry name" value="S-adenosyl-L-methionine-dependent methyltransferases"/>
    <property type="match status" value="2"/>
</dbReference>
<dbReference type="FunFam" id="2.70.160.11:FF:000010">
    <property type="entry name" value="Protein arginine N-methyltransferase"/>
    <property type="match status" value="1"/>
</dbReference>
<dbReference type="Proteomes" id="UP000585614">
    <property type="component" value="Unassembled WGS sequence"/>
</dbReference>
<keyword evidence="1 4" id="KW-0489">Methyltransferase</keyword>
<dbReference type="Pfam" id="PF06325">
    <property type="entry name" value="PrmA"/>
    <property type="match status" value="1"/>
</dbReference>
<keyword evidence="2 4" id="KW-0808">Transferase</keyword>
<dbReference type="PANTHER" id="PTHR11006">
    <property type="entry name" value="PROTEIN ARGININE N-METHYLTRANSFERASE"/>
    <property type="match status" value="1"/>
</dbReference>
<dbReference type="AlphaFoldDB" id="A0A7J7SLA7"/>
<dbReference type="Gene3D" id="2.70.160.11">
    <property type="entry name" value="Hnrnp arginine n-methyltransferase1"/>
    <property type="match status" value="2"/>
</dbReference>